<evidence type="ECO:0000256" key="9">
    <source>
        <dbReference type="SAM" id="MobiDB-lite"/>
    </source>
</evidence>
<dbReference type="AlphaFoldDB" id="A0A4W2CZF9"/>
<proteinExistence type="inferred from homology"/>
<organism evidence="11 12">
    <name type="scientific">Bos indicus x Bos taurus</name>
    <name type="common">Hybrid cattle</name>
    <dbReference type="NCBI Taxonomy" id="30522"/>
    <lineage>
        <taxon>Eukaryota</taxon>
        <taxon>Metazoa</taxon>
        <taxon>Chordata</taxon>
        <taxon>Craniata</taxon>
        <taxon>Vertebrata</taxon>
        <taxon>Euteleostomi</taxon>
        <taxon>Mammalia</taxon>
        <taxon>Eutheria</taxon>
        <taxon>Laurasiatheria</taxon>
        <taxon>Artiodactyla</taxon>
        <taxon>Ruminantia</taxon>
        <taxon>Pecora</taxon>
        <taxon>Bovidae</taxon>
        <taxon>Bovinae</taxon>
        <taxon>Bos</taxon>
    </lineage>
</organism>
<sequence length="298" mass="32324">DHVPRGPAPSPRPHPPGGVSQTRNRAILHVPGSSHYELPPLTHPGSAPVSQTPPSTALPPSASSSALLFPRRDFAPLAPPLPAHQNLPSQSRAARVKPLTTLFIPSSTLPEPATGISSFCAGSCAFRRSGSAHPAPGPITRGHHRQPRAPPSPSSEPALRVVRRLLLRSQPAGPVRSVRLWPVPRPVMEGDAPVAAAAHYQPASPPRDACVYNSCYCEENIWKLCEYIKNHDQYPLEECYAVFISNERKMIPIWKQQARPGDGPVIWVRWSAQPASDTAVLVIQERSLCFGKAEMMGQ</sequence>
<comment type="subunit">
    <text evidence="3 8">Monomer.</text>
</comment>
<dbReference type="Pfam" id="PF09764">
    <property type="entry name" value="Nt_Gln_amidase"/>
    <property type="match status" value="1"/>
</dbReference>
<protein>
    <recommendedName>
        <fullName evidence="5 8">Protein N-terminal glutamine amidohydrolase</fullName>
        <ecNumber evidence="4 8">3.5.1.122</ecNumber>
    </recommendedName>
    <alternativeName>
        <fullName evidence="8">Protein NH2-terminal glutamine deamidase</fullName>
    </alternativeName>
</protein>
<comment type="function">
    <text evidence="1">Mediates the side-chain deamidation of N-terminal glutamine residues to glutamate, an important step in N-end rule pathway of protein degradation. Conversion of the resulting N-terminal glutamine to glutamate renders the protein susceptible to arginylation, polyubiquitination and degradation as specified by the N-end rule. Does not act on substrates with internal or C-terminal glutamine and does not act on non-glutamine residues in any position. Does not deaminate acetylated N-terminal glutamine. With the exception of proline, all tested second-position residues on substrate peptides do not greatly influence the activity. In contrast, a proline at position 2, virtually abolishes deamidation of N-terminal glutamine.</text>
</comment>
<name>A0A4W2CZF9_BOBOX</name>
<evidence type="ECO:0000256" key="7">
    <source>
        <dbReference type="ARBA" id="ARBA00048768"/>
    </source>
</evidence>
<comment type="catalytic activity">
    <reaction evidence="7 8">
        <text>N-terminal L-glutaminyl-[protein] + H2O = N-terminal L-glutamyl-[protein] + NH4(+)</text>
        <dbReference type="Rhea" id="RHEA:50680"/>
        <dbReference type="Rhea" id="RHEA-COMP:12668"/>
        <dbReference type="Rhea" id="RHEA-COMP:12777"/>
        <dbReference type="ChEBI" id="CHEBI:15377"/>
        <dbReference type="ChEBI" id="CHEBI:28938"/>
        <dbReference type="ChEBI" id="CHEBI:64721"/>
        <dbReference type="ChEBI" id="CHEBI:64722"/>
        <dbReference type="EC" id="3.5.1.122"/>
    </reaction>
</comment>
<evidence type="ECO:0000256" key="5">
    <source>
        <dbReference type="ARBA" id="ARBA00021247"/>
    </source>
</evidence>
<evidence type="ECO:0000313" key="12">
    <source>
        <dbReference type="Proteomes" id="UP000314981"/>
    </source>
</evidence>
<dbReference type="PANTHER" id="PTHR13035">
    <property type="entry name" value="PROTEIN N-TERMINAL GLUTAMINE AMIDOHYDROLASE"/>
    <property type="match status" value="1"/>
</dbReference>
<dbReference type="GO" id="GO:0005829">
    <property type="term" value="C:cytosol"/>
    <property type="evidence" value="ECO:0007669"/>
    <property type="project" value="TreeGrafter"/>
</dbReference>
<evidence type="ECO:0000256" key="2">
    <source>
        <dbReference type="ARBA" id="ARBA00008985"/>
    </source>
</evidence>
<dbReference type="GO" id="GO:0070773">
    <property type="term" value="F:protein-N-terminal glutamine amidohydrolase activity"/>
    <property type="evidence" value="ECO:0007669"/>
    <property type="project" value="UniProtKB-UniRule"/>
</dbReference>
<reference evidence="11" key="2">
    <citation type="submission" date="2025-08" db="UniProtKB">
        <authorList>
            <consortium name="Ensembl"/>
        </authorList>
    </citation>
    <scope>IDENTIFICATION</scope>
</reference>
<accession>A0A4W2CZF9</accession>
<dbReference type="GO" id="GO:0008418">
    <property type="term" value="F:protein-N-terminal asparagine amidohydrolase activity"/>
    <property type="evidence" value="ECO:0007669"/>
    <property type="project" value="UniProtKB-UniRule"/>
</dbReference>
<gene>
    <name evidence="11" type="primary">NTAQ1</name>
</gene>
<evidence type="ECO:0000313" key="11">
    <source>
        <dbReference type="Ensembl" id="ENSBIXP00000011751.1"/>
    </source>
</evidence>
<feature type="region of interest" description="Disordered" evidence="9">
    <location>
        <begin position="1"/>
        <end position="64"/>
    </location>
</feature>
<evidence type="ECO:0000256" key="8">
    <source>
        <dbReference type="RuleBase" id="RU367082"/>
    </source>
</evidence>
<feature type="compositionally biased region" description="Low complexity" evidence="9">
    <location>
        <begin position="52"/>
        <end position="64"/>
    </location>
</feature>
<dbReference type="InterPro" id="IPR023128">
    <property type="entry name" value="Prot_N_Gln_amidohydro_ab_roll"/>
</dbReference>
<feature type="region of interest" description="Disordered" evidence="9">
    <location>
        <begin position="131"/>
        <end position="156"/>
    </location>
</feature>
<dbReference type="Ensembl" id="ENSBIXT00000021282.1">
    <property type="protein sequence ID" value="ENSBIXP00000011751.1"/>
    <property type="gene ID" value="ENSBIXG00000016946.1"/>
</dbReference>
<reference evidence="11 12" key="1">
    <citation type="submission" date="2018-11" db="EMBL/GenBank/DDBJ databases">
        <title>Haplotype-resolved cattle genomes.</title>
        <authorList>
            <person name="Low W.Y."/>
            <person name="Tearle R."/>
            <person name="Bickhart D.M."/>
            <person name="Rosen B.D."/>
            <person name="Koren S."/>
            <person name="Rhie A."/>
            <person name="Hiendleder S."/>
            <person name="Phillippy A.M."/>
            <person name="Smith T.P.L."/>
            <person name="Williams J.L."/>
        </authorList>
    </citation>
    <scope>NUCLEOTIDE SEQUENCE [LARGE SCALE GENOMIC DNA]</scope>
</reference>
<evidence type="ECO:0000256" key="3">
    <source>
        <dbReference type="ARBA" id="ARBA00011245"/>
    </source>
</evidence>
<evidence type="ECO:0000256" key="4">
    <source>
        <dbReference type="ARBA" id="ARBA00012718"/>
    </source>
</evidence>
<dbReference type="InterPro" id="IPR039733">
    <property type="entry name" value="NTAQ1"/>
</dbReference>
<dbReference type="PANTHER" id="PTHR13035:SF0">
    <property type="entry name" value="PROTEIN N-TERMINAL GLUTAMINE AMIDOHYDROLASE"/>
    <property type="match status" value="1"/>
</dbReference>
<dbReference type="InterPro" id="IPR037132">
    <property type="entry name" value="N_Gln_amidohydro_ab_roll_sf"/>
</dbReference>
<evidence type="ECO:0000256" key="1">
    <source>
        <dbReference type="ARBA" id="ARBA00002022"/>
    </source>
</evidence>
<dbReference type="Gene3D" id="3.10.620.10">
    <property type="entry name" value="Protein N-terminal glutamine amidohydrolase, alpha beta roll"/>
    <property type="match status" value="1"/>
</dbReference>
<dbReference type="EC" id="3.5.1.122" evidence="4 8"/>
<dbReference type="Proteomes" id="UP000314981">
    <property type="component" value="Chromosome 14"/>
</dbReference>
<reference evidence="11" key="3">
    <citation type="submission" date="2025-09" db="UniProtKB">
        <authorList>
            <consortium name="Ensembl"/>
        </authorList>
    </citation>
    <scope>IDENTIFICATION</scope>
</reference>
<feature type="compositionally biased region" description="Pro residues" evidence="9">
    <location>
        <begin position="1"/>
        <end position="16"/>
    </location>
</feature>
<evidence type="ECO:0000256" key="6">
    <source>
        <dbReference type="ARBA" id="ARBA00022801"/>
    </source>
</evidence>
<keyword evidence="12" id="KW-1185">Reference proteome</keyword>
<comment type="similarity">
    <text evidence="2 8">Belongs to the NTAQ1 family.</text>
</comment>
<dbReference type="GO" id="GO:0005634">
    <property type="term" value="C:nucleus"/>
    <property type="evidence" value="ECO:0007669"/>
    <property type="project" value="TreeGrafter"/>
</dbReference>
<keyword evidence="6 8" id="KW-0378">Hydrolase</keyword>
<feature type="domain" description="Protein N-terminal glutamine amidohydrolase alpha beta roll" evidence="10">
    <location>
        <begin position="212"/>
        <end position="267"/>
    </location>
</feature>
<evidence type="ECO:0000259" key="10">
    <source>
        <dbReference type="Pfam" id="PF09764"/>
    </source>
</evidence>